<feature type="region of interest" description="Disordered" evidence="1">
    <location>
        <begin position="103"/>
        <end position="161"/>
    </location>
</feature>
<sequence length="187" mass="18473">MSCLAGFSIALPTMRDPMFTNKQVELPEIVPEHANSPNDQKVADVLENLRDALRWKQVDARSPSGSTGDIDAAAAAIVSAVDTGISAMTSNLRGGAGHTGIGPVAAGPAQPVGAGDTAAVPNTGGLATRTVPAGDGDDGAGGASRSATDNAGNGSDTSSNVPASGNLLRGLFAAQRAWGVVGQDAGI</sequence>
<name>A0A545WCX4_9HYPO</name>
<dbReference type="OrthoDB" id="5153805at2759"/>
<dbReference type="EMBL" id="SPUK01000001">
    <property type="protein sequence ID" value="TQW00654.1"/>
    <property type="molecule type" value="Genomic_DNA"/>
</dbReference>
<gene>
    <name evidence="2" type="ORF">IF1G_00585</name>
</gene>
<keyword evidence="3" id="KW-1185">Reference proteome</keyword>
<accession>A0A545WCX4</accession>
<dbReference type="Proteomes" id="UP000315783">
    <property type="component" value="Unassembled WGS sequence"/>
</dbReference>
<evidence type="ECO:0000313" key="3">
    <source>
        <dbReference type="Proteomes" id="UP000315783"/>
    </source>
</evidence>
<dbReference type="AlphaFoldDB" id="A0A545WCX4"/>
<feature type="compositionally biased region" description="Low complexity" evidence="1">
    <location>
        <begin position="103"/>
        <end position="115"/>
    </location>
</feature>
<comment type="caution">
    <text evidence="2">The sequence shown here is derived from an EMBL/GenBank/DDBJ whole genome shotgun (WGS) entry which is preliminary data.</text>
</comment>
<organism evidence="2 3">
    <name type="scientific">Cordyceps javanica</name>
    <dbReference type="NCBI Taxonomy" id="43265"/>
    <lineage>
        <taxon>Eukaryota</taxon>
        <taxon>Fungi</taxon>
        <taxon>Dikarya</taxon>
        <taxon>Ascomycota</taxon>
        <taxon>Pezizomycotina</taxon>
        <taxon>Sordariomycetes</taxon>
        <taxon>Hypocreomycetidae</taxon>
        <taxon>Hypocreales</taxon>
        <taxon>Cordycipitaceae</taxon>
        <taxon>Cordyceps</taxon>
    </lineage>
</organism>
<evidence type="ECO:0000313" key="2">
    <source>
        <dbReference type="EMBL" id="TQW00654.1"/>
    </source>
</evidence>
<protein>
    <submittedName>
        <fullName evidence="2">Uncharacterized protein</fullName>
    </submittedName>
</protein>
<proteinExistence type="predicted"/>
<reference evidence="2 3" key="1">
    <citation type="journal article" date="2019" name="Appl. Microbiol. Biotechnol.">
        <title>Genome sequence of Isaria javanica and comparative genome analysis insights into family S53 peptidase evolution in fungal entomopathogens.</title>
        <authorList>
            <person name="Lin R."/>
            <person name="Zhang X."/>
            <person name="Xin B."/>
            <person name="Zou M."/>
            <person name="Gao Y."/>
            <person name="Qin F."/>
            <person name="Hu Q."/>
            <person name="Xie B."/>
            <person name="Cheng X."/>
        </authorList>
    </citation>
    <scope>NUCLEOTIDE SEQUENCE [LARGE SCALE GENOMIC DNA]</scope>
    <source>
        <strain evidence="2 3">IJ1G</strain>
    </source>
</reference>
<feature type="compositionally biased region" description="Polar residues" evidence="1">
    <location>
        <begin position="145"/>
        <end position="161"/>
    </location>
</feature>
<evidence type="ECO:0000256" key="1">
    <source>
        <dbReference type="SAM" id="MobiDB-lite"/>
    </source>
</evidence>